<feature type="region of interest" description="Disordered" evidence="1">
    <location>
        <begin position="1"/>
        <end position="38"/>
    </location>
</feature>
<reference evidence="3" key="1">
    <citation type="journal article" date="2012" name="PLoS Genet.">
        <title>Comparative analysis of the genomes of two field isolates of the rice blast fungus Magnaporthe oryzae.</title>
        <authorList>
            <person name="Xue M."/>
            <person name="Yang J."/>
            <person name="Li Z."/>
            <person name="Hu S."/>
            <person name="Yao N."/>
            <person name="Dean R.A."/>
            <person name="Zhao W."/>
            <person name="Shen M."/>
            <person name="Zhang H."/>
            <person name="Li C."/>
            <person name="Liu L."/>
            <person name="Cao L."/>
            <person name="Xu X."/>
            <person name="Xing Y."/>
            <person name="Hsiang T."/>
            <person name="Zhang Z."/>
            <person name="Xu J.R."/>
            <person name="Peng Y.L."/>
        </authorList>
    </citation>
    <scope>NUCLEOTIDE SEQUENCE</scope>
    <source>
        <strain evidence="3">Y34</strain>
    </source>
</reference>
<evidence type="ECO:0000256" key="1">
    <source>
        <dbReference type="SAM" id="MobiDB-lite"/>
    </source>
</evidence>
<dbReference type="Pfam" id="PF13902">
    <property type="entry name" value="R3H-assoc"/>
    <property type="match status" value="1"/>
</dbReference>
<dbReference type="EMBL" id="JH793446">
    <property type="protein sequence ID" value="ELQ39610.1"/>
    <property type="molecule type" value="Genomic_DNA"/>
</dbReference>
<feature type="compositionally biased region" description="Low complexity" evidence="1">
    <location>
        <begin position="14"/>
        <end position="29"/>
    </location>
</feature>
<evidence type="ECO:0000313" key="3">
    <source>
        <dbReference type="EMBL" id="ELQ39610.1"/>
    </source>
</evidence>
<feature type="region of interest" description="Disordered" evidence="1">
    <location>
        <begin position="293"/>
        <end position="312"/>
    </location>
</feature>
<feature type="region of interest" description="Disordered" evidence="1">
    <location>
        <begin position="260"/>
        <end position="284"/>
    </location>
</feature>
<dbReference type="InterPro" id="IPR025952">
    <property type="entry name" value="R3H-assoc_dom"/>
</dbReference>
<accession>A0AA97P0F5</accession>
<feature type="domain" description="R3H-associated N-terminal" evidence="2">
    <location>
        <begin position="103"/>
        <end position="224"/>
    </location>
</feature>
<gene>
    <name evidence="3" type="ORF">OOU_Y34scaffold00492g44</name>
</gene>
<feature type="region of interest" description="Disordered" evidence="1">
    <location>
        <begin position="69"/>
        <end position="131"/>
    </location>
</feature>
<feature type="compositionally biased region" description="Basic and acidic residues" evidence="1">
    <location>
        <begin position="106"/>
        <end position="131"/>
    </location>
</feature>
<protein>
    <recommendedName>
        <fullName evidence="2">R3H-associated N-terminal domain-containing protein</fullName>
    </recommendedName>
</protein>
<organism evidence="3">
    <name type="scientific">Pyricularia oryzae (strain Y34)</name>
    <name type="common">Rice blast fungus</name>
    <name type="synonym">Magnaporthe oryzae</name>
    <dbReference type="NCBI Taxonomy" id="1143189"/>
    <lineage>
        <taxon>Eukaryota</taxon>
        <taxon>Fungi</taxon>
        <taxon>Dikarya</taxon>
        <taxon>Ascomycota</taxon>
        <taxon>Pezizomycotina</taxon>
        <taxon>Sordariomycetes</taxon>
        <taxon>Sordariomycetidae</taxon>
        <taxon>Magnaporthales</taxon>
        <taxon>Pyriculariaceae</taxon>
        <taxon>Pyricularia</taxon>
    </lineage>
</organism>
<evidence type="ECO:0000259" key="2">
    <source>
        <dbReference type="Pfam" id="PF13902"/>
    </source>
</evidence>
<dbReference type="Proteomes" id="UP000011086">
    <property type="component" value="Unassembled WGS sequence"/>
</dbReference>
<name>A0AA97P0F5_PYRO3</name>
<proteinExistence type="predicted"/>
<feature type="compositionally biased region" description="Basic and acidic residues" evidence="1">
    <location>
        <begin position="260"/>
        <end position="274"/>
    </location>
</feature>
<dbReference type="AlphaFoldDB" id="A0AA97P0F5"/>
<sequence length="393" mass="43132">MAIYSAVPPPPESPAMSASGEAHHASGNIHHGHHHTPSMASTATLDIEAWTVSALESLSVSTEARGTGIPFSIPLDNSIPAPRTNQARVSIDPGLGGIAPPRRPPSRRDSQRRRELVAKGNEGSRQRRRWENDRLVHVPGAQPPEPIDFQVGPTHVVHDYVPYHVAQLWDRGLRDQIEEDRARAAALKRKRQQQIDAGLLSAGAESGAVAVGRVPRELRATAKKTPALKGWVRTLEEPVRQFLVEEDARIRADAAEKERKRLEKEKEKEARAASEGESGLDSEDEEIVFIGRRQATPQKSSGPGWKKAHRETRDKGAIDSGVVFDSLGDDESSAFKRWLTHSISDYYGLSSHSATTGTPPRKVVYVGIKPAGSGSKKTTQLPPQLPRPMWELF</sequence>